<dbReference type="SUPFAM" id="SSF56300">
    <property type="entry name" value="Metallo-dependent phosphatases"/>
    <property type="match status" value="1"/>
</dbReference>
<evidence type="ECO:0000256" key="2">
    <source>
        <dbReference type="ARBA" id="ARBA00022729"/>
    </source>
</evidence>
<dbReference type="Pfam" id="PF01103">
    <property type="entry name" value="Omp85"/>
    <property type="match status" value="1"/>
</dbReference>
<dbReference type="InterPro" id="IPR000184">
    <property type="entry name" value="Bac_surfAg_D15"/>
</dbReference>
<dbReference type="RefSeq" id="WP_290247254.1">
    <property type="nucleotide sequence ID" value="NZ_JAUFQT010000001.1"/>
</dbReference>
<keyword evidence="4" id="KW-0472">Membrane</keyword>
<dbReference type="PANTHER" id="PTHR10161:SF14">
    <property type="entry name" value="TARTRATE-RESISTANT ACID PHOSPHATASE TYPE 5"/>
    <property type="match status" value="1"/>
</dbReference>
<organism evidence="6 7">
    <name type="scientific">Echinicola jeungdonensis</name>
    <dbReference type="NCBI Taxonomy" id="709343"/>
    <lineage>
        <taxon>Bacteria</taxon>
        <taxon>Pseudomonadati</taxon>
        <taxon>Bacteroidota</taxon>
        <taxon>Cytophagia</taxon>
        <taxon>Cytophagales</taxon>
        <taxon>Cyclobacteriaceae</taxon>
        <taxon>Echinicola</taxon>
    </lineage>
</organism>
<evidence type="ECO:0000256" key="4">
    <source>
        <dbReference type="ARBA" id="ARBA00023136"/>
    </source>
</evidence>
<dbReference type="InterPro" id="IPR029052">
    <property type="entry name" value="Metallo-depent_PP-like"/>
</dbReference>
<dbReference type="Proteomes" id="UP001589654">
    <property type="component" value="Unassembled WGS sequence"/>
</dbReference>
<proteinExistence type="predicted"/>
<reference evidence="6 7" key="1">
    <citation type="submission" date="2024-09" db="EMBL/GenBank/DDBJ databases">
        <authorList>
            <person name="Sun Q."/>
            <person name="Mori K."/>
        </authorList>
    </citation>
    <scope>NUCLEOTIDE SEQUENCE [LARGE SCALE GENOMIC DNA]</scope>
    <source>
        <strain evidence="6 7">CECT 7682</strain>
    </source>
</reference>
<evidence type="ECO:0000313" key="6">
    <source>
        <dbReference type="EMBL" id="MFB9211799.1"/>
    </source>
</evidence>
<name>A0ABV5J753_9BACT</name>
<protein>
    <submittedName>
        <fullName evidence="6">BamA/TamA family outer membrane protein</fullName>
    </submittedName>
</protein>
<gene>
    <name evidence="6" type="ORF">ACFFUR_08275</name>
</gene>
<evidence type="ECO:0000313" key="7">
    <source>
        <dbReference type="Proteomes" id="UP001589654"/>
    </source>
</evidence>
<comment type="subcellular location">
    <subcellularLocation>
        <location evidence="1">Membrane</location>
    </subcellularLocation>
</comment>
<dbReference type="EMBL" id="JBHMEW010000054">
    <property type="protein sequence ID" value="MFB9211799.1"/>
    <property type="molecule type" value="Genomic_DNA"/>
</dbReference>
<dbReference type="Gene3D" id="2.40.160.50">
    <property type="entry name" value="membrane protein fhac: a member of the omp85/tpsb transporter family"/>
    <property type="match status" value="1"/>
</dbReference>
<keyword evidence="2" id="KW-0732">Signal</keyword>
<evidence type="ECO:0000256" key="3">
    <source>
        <dbReference type="ARBA" id="ARBA00022801"/>
    </source>
</evidence>
<comment type="caution">
    <text evidence="6">The sequence shown here is derived from an EMBL/GenBank/DDBJ whole genome shotgun (WGS) entry which is preliminary data.</text>
</comment>
<dbReference type="InterPro" id="IPR051558">
    <property type="entry name" value="Metallophosphoesterase_PAP"/>
</dbReference>
<keyword evidence="7" id="KW-1185">Reference proteome</keyword>
<sequence>MIKKIPILLFFLLTAFANGQELKQRLYLVGDGGELENGLHPISSLIEQIMEEEDEQVRSELIILGDNIYPKGMPIIGDEARLESENILKAQVWPAQFVEGQVWLIPGNHDWKKGKDGGWEAILRSQAFIDSLHIKNLNWVPKDACPGPYVSNFNEEALLVFIDSQWWLHSNEKPGIDSDCECKSEEELLERIRDIFENNREKMIMLVMHHPLKTFGEHNGAFSWKDHIFPLTSANPDLYVPLPIIGSIYPLYRTFLGNIQDVPHPKYQTLINGLEEILVQHPSSLVISGHEHALEYTIDQRVQYIVSGAGSKSSRIKRKNPAEFTYENQGFSTLDFFQDGKVKLNFYSLENGTSPIYEKVIFQHHDEEEKAFSKGPREFPDSVEVAASKKYHASASQEKLYGENYRAEWGQIVRFRTFDLKKEKGGMKILKKGGGMQTRSLRLEDKNKDEFVLRSIEKYPESAIPQSLRNTIAKDIVQDQISASHPYGALIIPTLADAVGVFHTNPELVWLPDDPALGSYQERFGGAVYLYEGREISPQELEDEDYKFYSTDKMLRKRFEDQDFELNQKYILRARILDLLIGDWDRHDDQWRWIGLVKKKGREFLPMPRDRDQAFFVNEGLFPKIASRKWIMPKFQGFGYELRDVNGYMFNARYFDRSFLNDLDKEDWEDELDVFVDQMDDDVIERAVKELPKEIYQHHGEEIIAKLKHRKTWLKEEALKYYEFLSKKVDVYGTYKSELIEIRHEPDGKVDVELSKISKKGDIKQKIFNRKFDPWETKEVRVYGMGGKDEISITGEGPGKIKVRVLSGLEEDKIVDESKLGKKANWIYHWKKQDDDMKLGKSSKVIQSKESSIYDFDRKAFKYDLLMPLASLEYNVDDGIFIGGGVQWTKHGFRKEPYAIQQEIKGNIAIKTGASNIYYQGHAVDMFGTLDLEWDASFNAPNNVNNFFGYGNESSEFLKDEFEPSYYRARYNQIKLNTWIRKDYNENIHLKLGPLFQRGKMDEDDNIGKFIYSSGQTDIDIEKLNEEKLFSGGNAQLVIDHTDHPKLPQRGVKFLHSFSYYQGLNDYSEDLASWISELSLYWSRQIPSRVTWATRFGGGVNWGDYEFFQAQVLGGQNNLRGYRRNRYMGDAMIYNNTEARIQLNRITTRLFPATIGLTLFHDIGRVWLEGENSNKWHNSYGVGIWLAPMNMMVLTGTISIGEEEVLPTFTFGFQF</sequence>
<dbReference type="Gene3D" id="3.60.21.10">
    <property type="match status" value="2"/>
</dbReference>
<evidence type="ECO:0000256" key="1">
    <source>
        <dbReference type="ARBA" id="ARBA00004370"/>
    </source>
</evidence>
<evidence type="ECO:0000259" key="5">
    <source>
        <dbReference type="Pfam" id="PF01103"/>
    </source>
</evidence>
<keyword evidence="3" id="KW-0378">Hydrolase</keyword>
<accession>A0ABV5J753</accession>
<feature type="domain" description="Bacterial surface antigen (D15)" evidence="5">
    <location>
        <begin position="954"/>
        <end position="1211"/>
    </location>
</feature>
<dbReference type="PANTHER" id="PTHR10161">
    <property type="entry name" value="TARTRATE-RESISTANT ACID PHOSPHATASE TYPE 5"/>
    <property type="match status" value="1"/>
</dbReference>